<dbReference type="SUPFAM" id="SSF57850">
    <property type="entry name" value="RING/U-box"/>
    <property type="match status" value="1"/>
</dbReference>
<dbReference type="Gene3D" id="2.120.10.30">
    <property type="entry name" value="TolB, C-terminal domain"/>
    <property type="match status" value="1"/>
</dbReference>
<dbReference type="PROSITE" id="PS00518">
    <property type="entry name" value="ZF_RING_1"/>
    <property type="match status" value="1"/>
</dbReference>
<evidence type="ECO:0000313" key="9">
    <source>
        <dbReference type="Proteomes" id="UP001566132"/>
    </source>
</evidence>
<evidence type="ECO:0000256" key="6">
    <source>
        <dbReference type="PROSITE-ProRule" id="PRU00504"/>
    </source>
</evidence>
<keyword evidence="1" id="KW-0479">Metal-binding</keyword>
<dbReference type="PANTHER" id="PTHR24104">
    <property type="entry name" value="E3 UBIQUITIN-PROTEIN LIGASE NHLRC1-RELATED"/>
    <property type="match status" value="1"/>
</dbReference>
<evidence type="ECO:0000256" key="1">
    <source>
        <dbReference type="ARBA" id="ARBA00022723"/>
    </source>
</evidence>
<dbReference type="Pfam" id="PF13445">
    <property type="entry name" value="zf-RING_UBOX"/>
    <property type="match status" value="1"/>
</dbReference>
<protein>
    <recommendedName>
        <fullName evidence="7">RING-type domain-containing protein</fullName>
    </recommendedName>
</protein>
<dbReference type="PROSITE" id="PS51125">
    <property type="entry name" value="NHL"/>
    <property type="match status" value="1"/>
</dbReference>
<evidence type="ECO:0000256" key="2">
    <source>
        <dbReference type="ARBA" id="ARBA00022737"/>
    </source>
</evidence>
<dbReference type="InterPro" id="IPR001258">
    <property type="entry name" value="NHL_repeat"/>
</dbReference>
<keyword evidence="9" id="KW-1185">Reference proteome</keyword>
<accession>A0ABD1ESP9</accession>
<dbReference type="InterPro" id="IPR027370">
    <property type="entry name" value="Znf-RING_euk"/>
</dbReference>
<dbReference type="Pfam" id="PF01436">
    <property type="entry name" value="NHL"/>
    <property type="match status" value="1"/>
</dbReference>
<dbReference type="InterPro" id="IPR050952">
    <property type="entry name" value="TRIM-NHL_E3_ligases"/>
</dbReference>
<evidence type="ECO:0000256" key="3">
    <source>
        <dbReference type="ARBA" id="ARBA00022771"/>
    </source>
</evidence>
<evidence type="ECO:0000256" key="4">
    <source>
        <dbReference type="ARBA" id="ARBA00022833"/>
    </source>
</evidence>
<reference evidence="8 9" key="1">
    <citation type="submission" date="2024-05" db="EMBL/GenBank/DDBJ databases">
        <title>Genetic variation in Jamaican populations of the coffee berry borer (Hypothenemus hampei).</title>
        <authorList>
            <person name="Errbii M."/>
            <person name="Myrie A."/>
        </authorList>
    </citation>
    <scope>NUCLEOTIDE SEQUENCE [LARGE SCALE GENOMIC DNA]</scope>
    <source>
        <strain evidence="8">JA-Hopewell-2020-01-JO</strain>
        <tissue evidence="8">Whole body</tissue>
    </source>
</reference>
<name>A0ABD1ESP9_HYPHA</name>
<dbReference type="PANTHER" id="PTHR24104:SF20">
    <property type="entry name" value="RING-TYPE DOMAIN-CONTAINING PROTEIN"/>
    <property type="match status" value="1"/>
</dbReference>
<dbReference type="AlphaFoldDB" id="A0ABD1ESP9"/>
<dbReference type="InterPro" id="IPR017907">
    <property type="entry name" value="Znf_RING_CS"/>
</dbReference>
<dbReference type="PROSITE" id="PS50089">
    <property type="entry name" value="ZF_RING_2"/>
    <property type="match status" value="1"/>
</dbReference>
<dbReference type="InterPro" id="IPR013083">
    <property type="entry name" value="Znf_RING/FYVE/PHD"/>
</dbReference>
<keyword evidence="4" id="KW-0862">Zinc</keyword>
<feature type="domain" description="RING-type" evidence="7">
    <location>
        <begin position="51"/>
        <end position="115"/>
    </location>
</feature>
<dbReference type="InterPro" id="IPR011042">
    <property type="entry name" value="6-blade_b-propeller_TolB-like"/>
</dbReference>
<dbReference type="SMART" id="SM00184">
    <property type="entry name" value="RING"/>
    <property type="match status" value="1"/>
</dbReference>
<dbReference type="CDD" id="cd05819">
    <property type="entry name" value="NHL"/>
    <property type="match status" value="1"/>
</dbReference>
<sequence length="628" mass="70660">MSDVQRKEKFRKTALKLKINNGSSYDRGPITPSINHQSDSPLGAIEELLQCGICLERLNHPRMLPCQHTFCLNCLNTHVTAKNLRVSTNQTTSTAGTVAFKVAGVIKSMSCPVCQKPVPIPDGIASLDRLPKNLYLESLLRVVEGSPTSPKVVDNFRCVHCQMVSEQQEQVCQHCMQIFCSVCWNQHLTEIETNQHILVKQLEESQERLTHKYESFLGRCQTLTEKIRKATKQKIETTLSDERAILEEVDSLRKESAITSEILFDGIKHLQETIERKSQDQKSNTQKVTTYLKLHRETSKLLDQVSYFGEARLTFDPDSFKLDQISEGTYEEISDPQPQPTQALLSNVIANPTENIESMVKYYKAKSFTPKFIWNKCPRPAGLGIPPWDENKLFIAATDSHYVLIFDKNKFKLIDRLLHTDMICPIGLAFYSIKKQIFVSDKWRHCIHVFSSEQHYLHQLSVKLRGPEGLAMGPNEQHLIVCDTGNDRILLVNPQTGEKVGVIGAYNGITHLNFPTSVAVFERNVIVADSGNHKVRVYNIQGELLQEIGCLGKNPGQFRSAEVVTVDPLGFILVGDAGNARIQVFKPDGNVVKIIGSKSGFGWVSGLLVTSKLEVITSDNKNRCLRIF</sequence>
<dbReference type="GO" id="GO:0008270">
    <property type="term" value="F:zinc ion binding"/>
    <property type="evidence" value="ECO:0007669"/>
    <property type="project" value="UniProtKB-KW"/>
</dbReference>
<evidence type="ECO:0000256" key="5">
    <source>
        <dbReference type="PROSITE-ProRule" id="PRU00175"/>
    </source>
</evidence>
<comment type="caution">
    <text evidence="8">The sequence shown here is derived from an EMBL/GenBank/DDBJ whole genome shotgun (WGS) entry which is preliminary data.</text>
</comment>
<evidence type="ECO:0000259" key="7">
    <source>
        <dbReference type="PROSITE" id="PS50089"/>
    </source>
</evidence>
<dbReference type="Proteomes" id="UP001566132">
    <property type="component" value="Unassembled WGS sequence"/>
</dbReference>
<dbReference type="EMBL" id="JBDJPC010000005">
    <property type="protein sequence ID" value="KAL1501536.1"/>
    <property type="molecule type" value="Genomic_DNA"/>
</dbReference>
<dbReference type="InterPro" id="IPR001841">
    <property type="entry name" value="Znf_RING"/>
</dbReference>
<keyword evidence="3 5" id="KW-0863">Zinc-finger</keyword>
<dbReference type="SUPFAM" id="SSF63829">
    <property type="entry name" value="Calcium-dependent phosphotriesterase"/>
    <property type="match status" value="1"/>
</dbReference>
<feature type="repeat" description="NHL" evidence="6">
    <location>
        <begin position="545"/>
        <end position="588"/>
    </location>
</feature>
<dbReference type="Gene3D" id="3.30.40.10">
    <property type="entry name" value="Zinc/RING finger domain, C3HC4 (zinc finger)"/>
    <property type="match status" value="1"/>
</dbReference>
<proteinExistence type="predicted"/>
<evidence type="ECO:0000313" key="8">
    <source>
        <dbReference type="EMBL" id="KAL1501536.1"/>
    </source>
</evidence>
<organism evidence="8 9">
    <name type="scientific">Hypothenemus hampei</name>
    <name type="common">Coffee berry borer</name>
    <dbReference type="NCBI Taxonomy" id="57062"/>
    <lineage>
        <taxon>Eukaryota</taxon>
        <taxon>Metazoa</taxon>
        <taxon>Ecdysozoa</taxon>
        <taxon>Arthropoda</taxon>
        <taxon>Hexapoda</taxon>
        <taxon>Insecta</taxon>
        <taxon>Pterygota</taxon>
        <taxon>Neoptera</taxon>
        <taxon>Endopterygota</taxon>
        <taxon>Coleoptera</taxon>
        <taxon>Polyphaga</taxon>
        <taxon>Cucujiformia</taxon>
        <taxon>Curculionidae</taxon>
        <taxon>Scolytinae</taxon>
        <taxon>Hypothenemus</taxon>
    </lineage>
</organism>
<gene>
    <name evidence="8" type="ORF">ABEB36_006839</name>
</gene>
<keyword evidence="2" id="KW-0677">Repeat</keyword>